<reference evidence="2" key="1">
    <citation type="submission" date="2018-06" db="EMBL/GenBank/DDBJ databases">
        <title>Paenibacillus xerothermodurans sp. nov. an extremely dry heat resistant spore forming bacterium isolated from the soil of Cape Canaveral, Florida.</title>
        <authorList>
            <person name="Seuylemezian A."/>
            <person name="Kaur N."/>
            <person name="Patil P."/>
            <person name="Patil P."/>
            <person name="Mayilraj S."/>
            <person name="Vaishampayan P."/>
        </authorList>
    </citation>
    <scope>NUCLEOTIDE SEQUENCE [LARGE SCALE GENOMIC DNA]</scope>
    <source>
        <strain evidence="2">ATCC 27380</strain>
    </source>
</reference>
<comment type="caution">
    <text evidence="2">The sequence shown here is derived from an EMBL/GenBank/DDBJ whole genome shotgun (WGS) entry which is preliminary data.</text>
</comment>
<feature type="transmembrane region" description="Helical" evidence="1">
    <location>
        <begin position="7"/>
        <end position="26"/>
    </location>
</feature>
<keyword evidence="1" id="KW-1133">Transmembrane helix</keyword>
<organism evidence="2 3">
    <name type="scientific">Paenibacillus xerothermodurans</name>
    <dbReference type="NCBI Taxonomy" id="1977292"/>
    <lineage>
        <taxon>Bacteria</taxon>
        <taxon>Bacillati</taxon>
        <taxon>Bacillota</taxon>
        <taxon>Bacilli</taxon>
        <taxon>Bacillales</taxon>
        <taxon>Paenibacillaceae</taxon>
        <taxon>Paenibacillus</taxon>
    </lineage>
</organism>
<evidence type="ECO:0000313" key="3">
    <source>
        <dbReference type="Proteomes" id="UP000214746"/>
    </source>
</evidence>
<dbReference type="RefSeq" id="WP_089201855.1">
    <property type="nucleotide sequence ID" value="NZ_NHRJ02000023.1"/>
</dbReference>
<evidence type="ECO:0000256" key="1">
    <source>
        <dbReference type="SAM" id="Phobius"/>
    </source>
</evidence>
<keyword evidence="1" id="KW-0812">Transmembrane</keyword>
<proteinExistence type="predicted"/>
<dbReference type="EMBL" id="NHRJ02000023">
    <property type="protein sequence ID" value="PZE19046.1"/>
    <property type="molecule type" value="Genomic_DNA"/>
</dbReference>
<gene>
    <name evidence="2" type="ORF">CBW46_020725</name>
</gene>
<dbReference type="Proteomes" id="UP000214746">
    <property type="component" value="Unassembled WGS sequence"/>
</dbReference>
<evidence type="ECO:0000313" key="2">
    <source>
        <dbReference type="EMBL" id="PZE19046.1"/>
    </source>
</evidence>
<accession>A0A2W1NMG2</accession>
<sequence length="63" mass="6725">MKSVKGMLLGIFFIVIAIYIDILGAMTGGIEFYLAVLGGIVTLISFFFVKEETGGSSSTIDND</sequence>
<feature type="transmembrane region" description="Helical" evidence="1">
    <location>
        <begin position="32"/>
        <end position="49"/>
    </location>
</feature>
<name>A0A2W1NMG2_PAEXE</name>
<dbReference type="AlphaFoldDB" id="A0A2W1NMG2"/>
<keyword evidence="1" id="KW-0472">Membrane</keyword>
<keyword evidence="3" id="KW-1185">Reference proteome</keyword>
<protein>
    <submittedName>
        <fullName evidence="2">Uncharacterized protein</fullName>
    </submittedName>
</protein>